<comment type="subcellular location">
    <subcellularLocation>
        <location evidence="2 8">Cytoplasm</location>
    </subcellularLocation>
</comment>
<dbReference type="Pfam" id="PF13945">
    <property type="entry name" value="NST1"/>
    <property type="match status" value="1"/>
</dbReference>
<feature type="compositionally biased region" description="Basic residues" evidence="9">
    <location>
        <begin position="198"/>
        <end position="209"/>
    </location>
</feature>
<feature type="region of interest" description="Disordered" evidence="9">
    <location>
        <begin position="1"/>
        <end position="247"/>
    </location>
</feature>
<dbReference type="PANTHER" id="PTHR31780:SF10">
    <property type="entry name" value="LD36051P"/>
    <property type="match status" value="1"/>
</dbReference>
<feature type="region of interest" description="Disordered" evidence="9">
    <location>
        <begin position="554"/>
        <end position="867"/>
    </location>
</feature>
<evidence type="ECO:0000256" key="6">
    <source>
        <dbReference type="ARBA" id="ARBA00023016"/>
    </source>
</evidence>
<feature type="compositionally biased region" description="Polar residues" evidence="9">
    <location>
        <begin position="132"/>
        <end position="146"/>
    </location>
</feature>
<dbReference type="GO" id="GO:0005737">
    <property type="term" value="C:cytoplasm"/>
    <property type="evidence" value="ECO:0007669"/>
    <property type="project" value="UniProtKB-SubCell"/>
</dbReference>
<evidence type="ECO:0000256" key="1">
    <source>
        <dbReference type="ARBA" id="ARBA00002545"/>
    </source>
</evidence>
<feature type="compositionally biased region" description="Low complexity" evidence="9">
    <location>
        <begin position="49"/>
        <end position="67"/>
    </location>
</feature>
<keyword evidence="5 8" id="KW-0963">Cytoplasm</keyword>
<feature type="compositionally biased region" description="Basic and acidic residues" evidence="9">
    <location>
        <begin position="554"/>
        <end position="577"/>
    </location>
</feature>
<keyword evidence="7 8" id="KW-0175">Coiled coil</keyword>
<organism evidence="10 11">
    <name type="scientific">Ajellomyces capsulatus (strain H88)</name>
    <name type="common">Darling's disease fungus</name>
    <name type="synonym">Histoplasma capsulatum</name>
    <dbReference type="NCBI Taxonomy" id="544711"/>
    <lineage>
        <taxon>Eukaryota</taxon>
        <taxon>Fungi</taxon>
        <taxon>Dikarya</taxon>
        <taxon>Ascomycota</taxon>
        <taxon>Pezizomycotina</taxon>
        <taxon>Eurotiomycetes</taxon>
        <taxon>Eurotiomycetidae</taxon>
        <taxon>Onygenales</taxon>
        <taxon>Ajellomycetaceae</taxon>
        <taxon>Histoplasma</taxon>
    </lineage>
</organism>
<feature type="compositionally biased region" description="Low complexity" evidence="9">
    <location>
        <begin position="13"/>
        <end position="30"/>
    </location>
</feature>
<dbReference type="InterPro" id="IPR051195">
    <property type="entry name" value="Fungal_stress_NST1"/>
</dbReference>
<feature type="region of interest" description="Disordered" evidence="9">
    <location>
        <begin position="1231"/>
        <end position="1287"/>
    </location>
</feature>
<feature type="compositionally biased region" description="Basic and acidic residues" evidence="9">
    <location>
        <begin position="609"/>
        <end position="734"/>
    </location>
</feature>
<evidence type="ECO:0000256" key="8">
    <source>
        <dbReference type="RuleBase" id="RU049441"/>
    </source>
</evidence>
<proteinExistence type="inferred from homology"/>
<comment type="function">
    <text evidence="1 8">May act as a negative regulator of salt tolerance.</text>
</comment>
<dbReference type="EMBL" id="CP069103">
    <property type="protein sequence ID" value="QSS52625.1"/>
    <property type="molecule type" value="Genomic_DNA"/>
</dbReference>
<feature type="compositionally biased region" description="Polar residues" evidence="9">
    <location>
        <begin position="794"/>
        <end position="821"/>
    </location>
</feature>
<evidence type="ECO:0000313" key="11">
    <source>
        <dbReference type="Proteomes" id="UP000663419"/>
    </source>
</evidence>
<feature type="compositionally biased region" description="Polar residues" evidence="9">
    <location>
        <begin position="1"/>
        <end position="12"/>
    </location>
</feature>
<evidence type="ECO:0000313" key="10">
    <source>
        <dbReference type="EMBL" id="QSS52625.1"/>
    </source>
</evidence>
<keyword evidence="6 8" id="KW-0346">Stress response</keyword>
<feature type="compositionally biased region" description="Low complexity" evidence="9">
    <location>
        <begin position="982"/>
        <end position="991"/>
    </location>
</feature>
<evidence type="ECO:0000256" key="4">
    <source>
        <dbReference type="ARBA" id="ARBA00020733"/>
    </source>
</evidence>
<feature type="region of interest" description="Disordered" evidence="9">
    <location>
        <begin position="336"/>
        <end position="411"/>
    </location>
</feature>
<feature type="compositionally biased region" description="Low complexity" evidence="9">
    <location>
        <begin position="217"/>
        <end position="231"/>
    </location>
</feature>
<feature type="compositionally biased region" description="Acidic residues" evidence="9">
    <location>
        <begin position="379"/>
        <end position="405"/>
    </location>
</feature>
<reference evidence="10" key="1">
    <citation type="submission" date="2021-01" db="EMBL/GenBank/DDBJ databases">
        <title>Chromosome-level genome assembly of a human fungal pathogen reveals clustering of transcriptionally co-regulated genes.</title>
        <authorList>
            <person name="Voorhies M."/>
            <person name="Cohen S."/>
            <person name="Shea T.P."/>
            <person name="Petrus S."/>
            <person name="Munoz J.F."/>
            <person name="Poplawski S."/>
            <person name="Goldman W.E."/>
            <person name="Michael T."/>
            <person name="Cuomo C.A."/>
            <person name="Sil A."/>
            <person name="Beyhan S."/>
        </authorList>
    </citation>
    <scope>NUCLEOTIDE SEQUENCE</scope>
    <source>
        <strain evidence="10">H88</strain>
    </source>
</reference>
<feature type="compositionally biased region" description="Polar residues" evidence="9">
    <location>
        <begin position="111"/>
        <end position="124"/>
    </location>
</feature>
<feature type="compositionally biased region" description="Basic and acidic residues" evidence="9">
    <location>
        <begin position="181"/>
        <end position="192"/>
    </location>
</feature>
<accession>A0A8A1LI75</accession>
<evidence type="ECO:0000256" key="2">
    <source>
        <dbReference type="ARBA" id="ARBA00004496"/>
    </source>
</evidence>
<protein>
    <recommendedName>
        <fullName evidence="4 8">Stress response protein NST1</fullName>
    </recommendedName>
</protein>
<feature type="compositionally biased region" description="Polar residues" evidence="9">
    <location>
        <begin position="765"/>
        <end position="775"/>
    </location>
</feature>
<comment type="similarity">
    <text evidence="3 8">Belongs to the NST1 family.</text>
</comment>
<evidence type="ECO:0000256" key="5">
    <source>
        <dbReference type="ARBA" id="ARBA00022490"/>
    </source>
</evidence>
<feature type="compositionally biased region" description="Basic and acidic residues" evidence="9">
    <location>
        <begin position="587"/>
        <end position="602"/>
    </location>
</feature>
<evidence type="ECO:0000256" key="9">
    <source>
        <dbReference type="SAM" id="MobiDB-lite"/>
    </source>
</evidence>
<dbReference type="Proteomes" id="UP000663419">
    <property type="component" value="Chromosome 2"/>
</dbReference>
<feature type="compositionally biased region" description="Pro residues" evidence="9">
    <location>
        <begin position="1276"/>
        <end position="1287"/>
    </location>
</feature>
<dbReference type="PANTHER" id="PTHR31780">
    <property type="entry name" value="STRESS RESPONSE PROTEIN NST1-RELATED"/>
    <property type="match status" value="1"/>
</dbReference>
<feature type="region of interest" description="Disordered" evidence="9">
    <location>
        <begin position="454"/>
        <end position="518"/>
    </location>
</feature>
<name>A0A8A1LI75_AJEC8</name>
<sequence length="1287" mass="141305">MPSNQKRAAQSRTTISKPPTTTNTSKSISPRLPPPVASSNDAAGAAKQNNGSNAASLANSNSDTTANHAVANHVAPTSTPGVNRKKQKRRQKQAARLAAEQQLKDEHPPAGTNSQNGYTRNTQWGDPDVPLHSNQYSSSPLNQNYFGSDVGDPNHYDPAQNDDLYSTDDDGHLYAQRHSQTHPDRRSMDQHSEASGSKSKKKKSKKHRSTSLAADGSSTSVSTQRTSTTRPAAPPPPPLSNAALRSAHKISKDRIWNTSTQEERENIKEFWLQLGEEERRSLVKVEKEAVLRKMKEQQKHSCSCTVCGRKRTAIEEELEVLYDAYYEELEQYANHSQSSFENGGPIVPPRLYQPPLRPLDRHPHLANSQLPPRGRVQELPDDDDLEEDYDEDDEEDEPYSDDELEEAARSSGADFFAFGNSLTVKDGILTVADDLLKNDGKHFIDMMEQLAERRMQREEDTQYATASAAHQSLHAGHNHGPPLDEEDYEDEEDDDYDSQDDEDYEEDEMDAMTEEQRMEEGRRMFQIFAARMFEQRVLTAYREKVARERQLKLIEELEEENRLDVQREAKKAREAQKRKDKKKQQKQAKEEEKARKEAEKAAEAAAAKAIEEKKQEEQRRKKEEQKKKREAEKKAQEEERLRKEAEKQKRLQEERERQAEIERKQREQKEREKKKREEAKKKEREEREAKEKELREKKAKEEQERKAREQAKLEKETALKTERESKERAKREEQAAQAAQAATAQAAKRISQSGPTYLPPGLQPQHGQSALQSPHFQVATPVVPKAPTPVRPRQTSQHGSHASSPRSQPAGTDTSHTSVSPGNAGVSQSSGSSSSVSAKSFGPTPMLHHPQPSAPMSPLGGAARSPHSLGFSSMPALNGVPSSLPGLPGMTSRIPLGHEMPMYPSQQGPLGGQFRGFPSPDGIPMAPGLNGARPIIPSRGFPLDTGHGLPFHSQLLGPSPISSSSSQQPQIPRETRRGQTHSRQASSSFERSSLENKPQNLPISRPAPIQRPASTTPHNASRNETKPELSDIDDLSAQLGSSALLDETDVPFTSSLTQPIPTSSLPGAPGAGRMVFGTSPLFTESLGSKHPNFPLGPAGSGNTWGSQTPFGGPGFPATTSWGSVPSSGSGWSNNTFGIIGGTRPHTSRPVTVRLLVAQACKQLNATSPTKGNSGFHSVNHVLRQVEQLNPPNEPEITLDELLDICDTEGNPQNGGGSFVIKNETRGTFVKFEPDSNSMSSGPRGSAAPGDIGSPAASISTPAFGGVGATGGSRQFPAPPNISPPTGF</sequence>
<feature type="compositionally biased region" description="Basic residues" evidence="9">
    <location>
        <begin position="83"/>
        <end position="93"/>
    </location>
</feature>
<evidence type="ECO:0000256" key="3">
    <source>
        <dbReference type="ARBA" id="ARBA00007112"/>
    </source>
</evidence>
<feature type="compositionally biased region" description="Low complexity" evidence="9">
    <location>
        <begin position="953"/>
        <end position="972"/>
    </location>
</feature>
<evidence type="ECO:0000256" key="7">
    <source>
        <dbReference type="ARBA" id="ARBA00023054"/>
    </source>
</evidence>
<dbReference type="InterPro" id="IPR025279">
    <property type="entry name" value="NST1"/>
</dbReference>
<feature type="compositionally biased region" description="Acidic residues" evidence="9">
    <location>
        <begin position="483"/>
        <end position="513"/>
    </location>
</feature>
<dbReference type="VEuPathDB" id="FungiDB:I7I53_08325"/>
<feature type="compositionally biased region" description="Low complexity" evidence="9">
    <location>
        <begin position="824"/>
        <end position="840"/>
    </location>
</feature>
<feature type="compositionally biased region" description="Low complexity" evidence="9">
    <location>
        <begin position="735"/>
        <end position="749"/>
    </location>
</feature>
<gene>
    <name evidence="10" type="ORF">I7I53_08325</name>
</gene>
<feature type="compositionally biased region" description="Pro residues" evidence="9">
    <location>
        <begin position="346"/>
        <end position="357"/>
    </location>
</feature>
<feature type="region of interest" description="Disordered" evidence="9">
    <location>
        <begin position="879"/>
        <end position="1031"/>
    </location>
</feature>